<organism evidence="1 2">
    <name type="scientific">Streptomyces gilvifuscus</name>
    <dbReference type="NCBI Taxonomy" id="1550617"/>
    <lineage>
        <taxon>Bacteria</taxon>
        <taxon>Bacillati</taxon>
        <taxon>Actinomycetota</taxon>
        <taxon>Actinomycetes</taxon>
        <taxon>Kitasatosporales</taxon>
        <taxon>Streptomycetaceae</taxon>
        <taxon>Streptomyces</taxon>
    </lineage>
</organism>
<keyword evidence="2" id="KW-1185">Reference proteome</keyword>
<evidence type="ECO:0000313" key="2">
    <source>
        <dbReference type="Proteomes" id="UP001221328"/>
    </source>
</evidence>
<protein>
    <submittedName>
        <fullName evidence="1">Uncharacterized protein</fullName>
    </submittedName>
</protein>
<reference evidence="1 2" key="1">
    <citation type="journal article" date="2015" name="Int. J. Syst. Evol. Microbiol.">
        <title>Streptomyces gilvifuscus sp. nov., an actinomycete that produces antibacterial compounds isolated from soil.</title>
        <authorList>
            <person name="Nguyen T.M."/>
            <person name="Kim J."/>
        </authorList>
    </citation>
    <scope>NUCLEOTIDE SEQUENCE [LARGE SCALE GENOMIC DNA]</scope>
    <source>
        <strain evidence="1 2">T113</strain>
    </source>
</reference>
<proteinExistence type="predicted"/>
<sequence>MPQVRSSPRNSAPAATATAGLTYVKTVARVGPTSLISSRKATKASAVQITPRPARAASTEAEGISDGRVAVAGPAYTTAASARQGVMSCSVGTSFSQRAAISGAVA</sequence>
<name>A0ABT5FKI6_9ACTN</name>
<evidence type="ECO:0000313" key="1">
    <source>
        <dbReference type="EMBL" id="MDC2953036.1"/>
    </source>
</evidence>
<gene>
    <name evidence="1" type="ORF">PO587_01050</name>
</gene>
<dbReference type="Proteomes" id="UP001221328">
    <property type="component" value="Unassembled WGS sequence"/>
</dbReference>
<accession>A0ABT5FKI6</accession>
<dbReference type="EMBL" id="JAQOSK010000001">
    <property type="protein sequence ID" value="MDC2953036.1"/>
    <property type="molecule type" value="Genomic_DNA"/>
</dbReference>
<comment type="caution">
    <text evidence="1">The sequence shown here is derived from an EMBL/GenBank/DDBJ whole genome shotgun (WGS) entry which is preliminary data.</text>
</comment>